<keyword evidence="7" id="KW-0378">Hydrolase</keyword>
<dbReference type="EC" id="3.4.19.1" evidence="5"/>
<dbReference type="AlphaFoldDB" id="A0A3M7L143"/>
<proteinExistence type="inferred from homology"/>
<dbReference type="CDD" id="cd22750">
    <property type="entry name" value="OTU_C64"/>
    <property type="match status" value="1"/>
</dbReference>
<evidence type="ECO:0000256" key="8">
    <source>
        <dbReference type="SAM" id="MobiDB-lite"/>
    </source>
</evidence>
<dbReference type="SUPFAM" id="SSF82171">
    <property type="entry name" value="DPP6 N-terminal domain-like"/>
    <property type="match status" value="1"/>
</dbReference>
<dbReference type="PANTHER" id="PTHR42776:SF4">
    <property type="entry name" value="ACYLAMINO-ACID-RELEASING ENZYME"/>
    <property type="match status" value="1"/>
</dbReference>
<evidence type="ECO:0000256" key="7">
    <source>
        <dbReference type="ARBA" id="ARBA00022801"/>
    </source>
</evidence>
<dbReference type="GO" id="GO:0008242">
    <property type="term" value="F:omega peptidase activity"/>
    <property type="evidence" value="ECO:0007669"/>
    <property type="project" value="UniProtKB-EC"/>
</dbReference>
<dbReference type="Pfam" id="PF19283">
    <property type="entry name" value="APEH_N"/>
    <property type="match status" value="1"/>
</dbReference>
<evidence type="ECO:0000313" key="11">
    <source>
        <dbReference type="Proteomes" id="UP000279271"/>
    </source>
</evidence>
<dbReference type="Gene3D" id="3.40.50.1820">
    <property type="entry name" value="alpha/beta hydrolase"/>
    <property type="match status" value="1"/>
</dbReference>
<dbReference type="InterPro" id="IPR029058">
    <property type="entry name" value="AB_hydrolase_fold"/>
</dbReference>
<feature type="region of interest" description="Disordered" evidence="8">
    <location>
        <begin position="1"/>
        <end position="21"/>
    </location>
</feature>
<dbReference type="InterPro" id="IPR003323">
    <property type="entry name" value="OTU_dom"/>
</dbReference>
<comment type="subunit">
    <text evidence="4">Homotetramer.</text>
</comment>
<dbReference type="Proteomes" id="UP000279271">
    <property type="component" value="Unassembled WGS sequence"/>
</dbReference>
<evidence type="ECO:0000256" key="6">
    <source>
        <dbReference type="ARBA" id="ARBA00022490"/>
    </source>
</evidence>
<comment type="similarity">
    <text evidence="3">Belongs to the peptidase S9C family.</text>
</comment>
<dbReference type="PROSITE" id="PS50802">
    <property type="entry name" value="OTU"/>
    <property type="match status" value="1"/>
</dbReference>
<gene>
    <name evidence="10" type="ORF">APUTEX25_005781</name>
</gene>
<dbReference type="GO" id="GO:0004252">
    <property type="term" value="F:serine-type endopeptidase activity"/>
    <property type="evidence" value="ECO:0007669"/>
    <property type="project" value="TreeGrafter"/>
</dbReference>
<name>A0A3M7L143_AUXPR</name>
<keyword evidence="6" id="KW-0963">Cytoplasm</keyword>
<dbReference type="SUPFAM" id="SSF53474">
    <property type="entry name" value="alpha/beta-Hydrolases"/>
    <property type="match status" value="1"/>
</dbReference>
<feature type="region of interest" description="Disordered" evidence="8">
    <location>
        <begin position="366"/>
        <end position="393"/>
    </location>
</feature>
<comment type="catalytic activity">
    <reaction evidence="1">
        <text>Cleavage of an N-acetyl or N-formyl amino acid from the N-terminus of a polypeptide.</text>
        <dbReference type="EC" id="3.4.19.1"/>
    </reaction>
</comment>
<organism evidence="10 11">
    <name type="scientific">Auxenochlorella protothecoides</name>
    <name type="common">Green microalga</name>
    <name type="synonym">Chlorella protothecoides</name>
    <dbReference type="NCBI Taxonomy" id="3075"/>
    <lineage>
        <taxon>Eukaryota</taxon>
        <taxon>Viridiplantae</taxon>
        <taxon>Chlorophyta</taxon>
        <taxon>core chlorophytes</taxon>
        <taxon>Trebouxiophyceae</taxon>
        <taxon>Chlorellales</taxon>
        <taxon>Chlorellaceae</taxon>
        <taxon>Auxenochlorella</taxon>
    </lineage>
</organism>
<comment type="caution">
    <text evidence="10">The sequence shown here is derived from an EMBL/GenBank/DDBJ whole genome shotgun (WGS) entry which is preliminary data.</text>
</comment>
<evidence type="ECO:0000259" key="9">
    <source>
        <dbReference type="PROSITE" id="PS50802"/>
    </source>
</evidence>
<evidence type="ECO:0000256" key="3">
    <source>
        <dbReference type="ARBA" id="ARBA00010040"/>
    </source>
</evidence>
<evidence type="ECO:0000256" key="2">
    <source>
        <dbReference type="ARBA" id="ARBA00004496"/>
    </source>
</evidence>
<feature type="region of interest" description="Disordered" evidence="8">
    <location>
        <begin position="1051"/>
        <end position="1110"/>
    </location>
</feature>
<evidence type="ECO:0000256" key="1">
    <source>
        <dbReference type="ARBA" id="ARBA00000721"/>
    </source>
</evidence>
<dbReference type="EMBL" id="QOKY01000159">
    <property type="protein sequence ID" value="RMZ55740.1"/>
    <property type="molecule type" value="Genomic_DNA"/>
</dbReference>
<dbReference type="Pfam" id="PF00326">
    <property type="entry name" value="Peptidase_S9"/>
    <property type="match status" value="1"/>
</dbReference>
<dbReference type="InterPro" id="IPR001375">
    <property type="entry name" value="Peptidase_S9_cat"/>
</dbReference>
<protein>
    <recommendedName>
        <fullName evidence="5">acylaminoacyl-peptidase</fullName>
        <ecNumber evidence="5">3.4.19.1</ecNumber>
    </recommendedName>
</protein>
<feature type="non-terminal residue" evidence="10">
    <location>
        <position position="1"/>
    </location>
</feature>
<feature type="domain" description="OTU" evidence="9">
    <location>
        <begin position="817"/>
        <end position="964"/>
    </location>
</feature>
<dbReference type="Pfam" id="PF02338">
    <property type="entry name" value="OTU"/>
    <property type="match status" value="1"/>
</dbReference>
<dbReference type="InterPro" id="IPR045550">
    <property type="entry name" value="AARE_N"/>
</dbReference>
<dbReference type="GO" id="GO:0005737">
    <property type="term" value="C:cytoplasm"/>
    <property type="evidence" value="ECO:0007669"/>
    <property type="project" value="UniProtKB-SubCell"/>
</dbReference>
<evidence type="ECO:0000313" key="10">
    <source>
        <dbReference type="EMBL" id="RMZ55740.1"/>
    </source>
</evidence>
<evidence type="ECO:0000256" key="5">
    <source>
        <dbReference type="ARBA" id="ARBA00012917"/>
    </source>
</evidence>
<comment type="subcellular location">
    <subcellularLocation>
        <location evidence="2">Cytoplasm</location>
    </subcellularLocation>
</comment>
<accession>A0A3M7L143</accession>
<dbReference type="GO" id="GO:0006508">
    <property type="term" value="P:proteolysis"/>
    <property type="evidence" value="ECO:0007669"/>
    <property type="project" value="InterPro"/>
</dbReference>
<sequence>SESAGPAAWHGVGPTRDDWGERYTGRRSPSLFVLDTGSWSVARVAAGDADAYSMGQPVWTPRGDGIVFVRWPHAPDNFPGLTQRLGIVYCFNRPCHLALAPWLQVGAGARDEAAIEGAPLEAGFQGAAEAPAGGSYPAATLLTPGMSSAFSPRFSPDGGTLVFLSQAAAVESGAHAASASLHALTWCGAGPAPGPPHMLVGVEAGAPPAGPDPYAAFPGLYSGLIPAQPWVDADTLLLTSQWRSTTAVLAVSLSARSVQRVSPPPGPDHASWSLLAADAGWAVATCSSLHQPPSPYVAHLGRGEALGPTSWAHLDLGDAEDDAVPPELAATLRTLRTTVVCPEPGDDGADGSGPTWEALLLHAAGDGAPESASTPTPGEPPANIDQPTSADHAATTADHMISTGSSDSTPRPLLLMPHGGPHSAFSSEFSPVLGALCALGHDVLLVNYRGSTGFGEASLQALPGRVGELDVGDCLAALRRARALGAGAGAGAAVVGGSHGGFLAGHLLGQAPGDFFAGVLRNPVLDLGLMVQLSDIPDWCYVEAWGAEGARRARVKPLSEDLDRFHAVSPIAHVDKVTAPMLFLLGGKDRRVPLRDAQQYANALRVLRGEAGPATKILVFPEDNHALDSPQTEFEQWITALEWLQRHGPGSTTMPFIRPARMVTAARASCDADVLGVISRHSSVDLAATPNAPIAREDDPELWAAIAASLDDQGGVEPPSPSQPCMQRHMSGVDPGIAHKLRQKRAQERWTSEVSGLVHFGPEDPATCSDSALLLPSFAAHPPAVRSLVLGELTNAAAAMEAEEAGVINAFPLCTRLLVLCTLGDGNCLDHAASIGVWGVQDRDGELRSALLASMQDARAGPQIQARFQRHLRKVGIPEESHGAEWEREVSAPRGDDYLSDIHAFALANVLRRPLLVYGDPQAAMAGMTGVYLPLIAAGAGQACWKEPVAVLFSRSHFSLLAAVEGEGPVSPPLLALAGAGQPLLPRFLTEEEESGAPPPSLPLLVRFMACVQLAGGALAVRLGQSPRPNVLLSLLRARLLNAGAEAVQSGEVQAGSDAGQGGQVEAGTEAVKSGEGDAEASTAQGGDALSVQGAEAPSARPEGLPPLHP</sequence>
<evidence type="ECO:0000256" key="4">
    <source>
        <dbReference type="ARBA" id="ARBA00011881"/>
    </source>
</evidence>
<dbReference type="PANTHER" id="PTHR42776">
    <property type="entry name" value="SERINE PEPTIDASE S9 FAMILY MEMBER"/>
    <property type="match status" value="1"/>
</dbReference>
<reference evidence="11" key="1">
    <citation type="journal article" date="2018" name="Algal Res.">
        <title>Characterization of plant carbon substrate utilization by Auxenochlorella protothecoides.</title>
        <authorList>
            <person name="Vogler B.W."/>
            <person name="Starkenburg S.R."/>
            <person name="Sudasinghe N."/>
            <person name="Schambach J.Y."/>
            <person name="Rollin J.A."/>
            <person name="Pattathil S."/>
            <person name="Barry A.N."/>
        </authorList>
    </citation>
    <scope>NUCLEOTIDE SEQUENCE [LARGE SCALE GENOMIC DNA]</scope>
    <source>
        <strain evidence="11">UTEX 25</strain>
    </source>
</reference>